<gene>
    <name evidence="7" type="ORF">GJV77_03430</name>
</gene>
<dbReference type="OrthoDB" id="979391at2"/>
<dbReference type="EMBL" id="WMJY01000005">
    <property type="protein sequence ID" value="MTH28969.1"/>
    <property type="molecule type" value="Genomic_DNA"/>
</dbReference>
<feature type="signal peptide" evidence="5">
    <location>
        <begin position="1"/>
        <end position="19"/>
    </location>
</feature>
<dbReference type="PANTHER" id="PTHR42852">
    <property type="entry name" value="THIOL:DISULFIDE INTERCHANGE PROTEIN DSBE"/>
    <property type="match status" value="1"/>
</dbReference>
<dbReference type="InterPro" id="IPR036249">
    <property type="entry name" value="Thioredoxin-like_sf"/>
</dbReference>
<comment type="caution">
    <text evidence="7">The sequence shown here is derived from an EMBL/GenBank/DDBJ whole genome shotgun (WGS) entry which is preliminary data.</text>
</comment>
<dbReference type="GO" id="GO:0030313">
    <property type="term" value="C:cell envelope"/>
    <property type="evidence" value="ECO:0007669"/>
    <property type="project" value="UniProtKB-SubCell"/>
</dbReference>
<dbReference type="AlphaFoldDB" id="A0A7K1GKC3"/>
<evidence type="ECO:0000313" key="8">
    <source>
        <dbReference type="Proteomes" id="UP000488936"/>
    </source>
</evidence>
<dbReference type="RefSeq" id="WP_155034953.1">
    <property type="nucleotide sequence ID" value="NZ_JAYMMG010000003.1"/>
</dbReference>
<organism evidence="7 8">
    <name type="scientific">Myroides pelagicus</name>
    <dbReference type="NCBI Taxonomy" id="270914"/>
    <lineage>
        <taxon>Bacteria</taxon>
        <taxon>Pseudomonadati</taxon>
        <taxon>Bacteroidota</taxon>
        <taxon>Flavobacteriia</taxon>
        <taxon>Flavobacteriales</taxon>
        <taxon>Flavobacteriaceae</taxon>
        <taxon>Myroides</taxon>
    </lineage>
</organism>
<dbReference type="InterPro" id="IPR013766">
    <property type="entry name" value="Thioredoxin_domain"/>
</dbReference>
<evidence type="ECO:0000256" key="5">
    <source>
        <dbReference type="SAM" id="SignalP"/>
    </source>
</evidence>
<dbReference type="Gene3D" id="3.40.30.10">
    <property type="entry name" value="Glutaredoxin"/>
    <property type="match status" value="1"/>
</dbReference>
<feature type="chain" id="PRO_5029455310" evidence="5">
    <location>
        <begin position="20"/>
        <end position="374"/>
    </location>
</feature>
<dbReference type="InterPro" id="IPR050553">
    <property type="entry name" value="Thioredoxin_ResA/DsbE_sf"/>
</dbReference>
<dbReference type="PANTHER" id="PTHR42852:SF6">
    <property type="entry name" value="THIOL:DISULFIDE INTERCHANGE PROTEIN DSBE"/>
    <property type="match status" value="1"/>
</dbReference>
<proteinExistence type="predicted"/>
<evidence type="ECO:0000313" key="7">
    <source>
        <dbReference type="EMBL" id="MTH28969.1"/>
    </source>
</evidence>
<name>A0A7K1GKC3_9FLAO</name>
<dbReference type="Proteomes" id="UP000488936">
    <property type="component" value="Unassembled WGS sequence"/>
</dbReference>
<keyword evidence="3" id="KW-1015">Disulfide bond</keyword>
<dbReference type="GO" id="GO:0017004">
    <property type="term" value="P:cytochrome complex assembly"/>
    <property type="evidence" value="ECO:0007669"/>
    <property type="project" value="UniProtKB-KW"/>
</dbReference>
<evidence type="ECO:0000259" key="6">
    <source>
        <dbReference type="PROSITE" id="PS51352"/>
    </source>
</evidence>
<feature type="domain" description="Thioredoxin" evidence="6">
    <location>
        <begin position="232"/>
        <end position="373"/>
    </location>
</feature>
<protein>
    <submittedName>
        <fullName evidence="7">Redoxin domain-containing protein</fullName>
    </submittedName>
</protein>
<dbReference type="SUPFAM" id="SSF52833">
    <property type="entry name" value="Thioredoxin-like"/>
    <property type="match status" value="1"/>
</dbReference>
<keyword evidence="8" id="KW-1185">Reference proteome</keyword>
<keyword evidence="4" id="KW-0676">Redox-active center</keyword>
<evidence type="ECO:0000256" key="1">
    <source>
        <dbReference type="ARBA" id="ARBA00004196"/>
    </source>
</evidence>
<sequence length="374" mass="43346">MKKNLLWLLTTLLFTPICAQEMLHITGRIEGITDSIKLVLSSGEQKEVFYTRDGKIEMSMYLNEAPAYVRLAATIGKDTKNAFFYLANETVNIEGTIDDFPLGIRAIGSEHDSLRYEHRQMTKDIERARRVYIDEYYKLLALGRDKDSVNTVYLSDVEPYGKISKLSKEIEVINERFIRQHINTDYGSRLLLGEVISYSDQKIKELYKLIRPEFYTNMNVALFKLYLDYKQLKEGNQYYDFTALDVNERQVKFSDYFKGKYVLLDFSTYGCGYCQVAGPKTAKIATVLESKLTYVTYYVYGGKTDALKYYEEFKGSKGILLWNNNEGVDPITIKYRLAGTPDYILFSPEGKFLKAFSGMQKDDFEQQLKELMKE</sequence>
<dbReference type="PROSITE" id="PS51352">
    <property type="entry name" value="THIOREDOXIN_2"/>
    <property type="match status" value="1"/>
</dbReference>
<reference evidence="7 8" key="1">
    <citation type="journal article" date="2006" name="Int. J. Syst. Evol. Microbiol.">
        <title>Myroides pelagicus sp. nov., isolated from seawater in Thailand.</title>
        <authorList>
            <person name="Yoon J."/>
            <person name="Maneerat S."/>
            <person name="Kawai F."/>
            <person name="Yokota A."/>
        </authorList>
    </citation>
    <scope>NUCLEOTIDE SEQUENCE [LARGE SCALE GENOMIC DNA]</scope>
    <source>
        <strain evidence="7 8">SM1T</strain>
    </source>
</reference>
<accession>A0A7K1GKC3</accession>
<comment type="subcellular location">
    <subcellularLocation>
        <location evidence="1">Cell envelope</location>
    </subcellularLocation>
</comment>
<evidence type="ECO:0000256" key="4">
    <source>
        <dbReference type="ARBA" id="ARBA00023284"/>
    </source>
</evidence>
<keyword evidence="5" id="KW-0732">Signal</keyword>
<evidence type="ECO:0000256" key="2">
    <source>
        <dbReference type="ARBA" id="ARBA00022748"/>
    </source>
</evidence>
<keyword evidence="2" id="KW-0201">Cytochrome c-type biogenesis</keyword>
<evidence type="ECO:0000256" key="3">
    <source>
        <dbReference type="ARBA" id="ARBA00023157"/>
    </source>
</evidence>